<dbReference type="InterPro" id="IPR057153">
    <property type="entry name" value="DUF7831"/>
</dbReference>
<evidence type="ECO:0000259" key="1">
    <source>
        <dbReference type="Pfam" id="PF25176"/>
    </source>
</evidence>
<gene>
    <name evidence="2" type="ORF">CPT_Seuss109</name>
</gene>
<dbReference type="EMBL" id="KT001914">
    <property type="protein sequence ID" value="AKU43635.1"/>
    <property type="molecule type" value="Genomic_DNA"/>
</dbReference>
<dbReference type="Pfam" id="PF25176">
    <property type="entry name" value="DUF7831"/>
    <property type="match status" value="1"/>
</dbReference>
<proteinExistence type="predicted"/>
<evidence type="ECO:0000313" key="3">
    <source>
        <dbReference type="Proteomes" id="UP000221339"/>
    </source>
</evidence>
<name>A0A0K1LNB8_9CAUD</name>
<reference evidence="2 3" key="1">
    <citation type="journal article" date="2015" name="Genome Announc.">
        <title>Complete Genome Sequence of Caulobacter crescentus Siphophage Seuss.</title>
        <authorList>
            <person name="Sloan J.M."/>
            <person name="Keene J.L."/>
            <person name="Cahill J.L."/>
            <person name="Rasche E.S."/>
            <person name="Kuty Everett G.F."/>
        </authorList>
    </citation>
    <scope>NUCLEOTIDE SEQUENCE [LARGE SCALE GENOMIC DNA]</scope>
</reference>
<accession>A0A0K1LNB8</accession>
<organism evidence="2 3">
    <name type="scientific">Caulobacter phage Seuss</name>
    <dbReference type="NCBI Taxonomy" id="1675601"/>
    <lineage>
        <taxon>Viruses</taxon>
        <taxon>Duplodnaviria</taxon>
        <taxon>Heunggongvirae</taxon>
        <taxon>Uroviricota</taxon>
        <taxon>Caudoviricetes</taxon>
        <taxon>Seussvirus</taxon>
        <taxon>Seussvirus seuss</taxon>
    </lineage>
</organism>
<dbReference type="Proteomes" id="UP000221339">
    <property type="component" value="Segment"/>
</dbReference>
<feature type="domain" description="DUF7831" evidence="1">
    <location>
        <begin position="4"/>
        <end position="114"/>
    </location>
</feature>
<evidence type="ECO:0000313" key="2">
    <source>
        <dbReference type="EMBL" id="AKU43635.1"/>
    </source>
</evidence>
<keyword evidence="3" id="KW-1185">Reference proteome</keyword>
<protein>
    <recommendedName>
        <fullName evidence="1">DUF7831 domain-containing protein</fullName>
    </recommendedName>
</protein>
<sequence>MPLIYQHRYYRKDLINNPDVLYVFGDNEIRKGFGGQAAEARGEPNAIGIATLNMPGHYWTDDEFEKNVKVLEADFTKVFDALRAGKMVVWPSDGVGTGLAHMASSAPLTFAHLQTLIEKMKQVANPPLPEPGPLPDIARERFEMICDAELAVMSVIDTKSPTRETASLLVMVTRDGDGDVLLQPAAQIFTSEADYMERFYPGKDAQAVTISGSDTLQ</sequence>